<reference evidence="2" key="1">
    <citation type="journal article" date="2022" name="Mol. Ecol. Resour.">
        <title>The genomes of chicory, endive, great burdock and yacon provide insights into Asteraceae palaeo-polyploidization history and plant inulin production.</title>
        <authorList>
            <person name="Fan W."/>
            <person name="Wang S."/>
            <person name="Wang H."/>
            <person name="Wang A."/>
            <person name="Jiang F."/>
            <person name="Liu H."/>
            <person name="Zhao H."/>
            <person name="Xu D."/>
            <person name="Zhang Y."/>
        </authorList>
    </citation>
    <scope>NUCLEOTIDE SEQUENCE [LARGE SCALE GENOMIC DNA]</scope>
    <source>
        <strain evidence="2">cv. Yunnan</strain>
    </source>
</reference>
<evidence type="ECO:0000313" key="2">
    <source>
        <dbReference type="Proteomes" id="UP001056120"/>
    </source>
</evidence>
<evidence type="ECO:0000313" key="1">
    <source>
        <dbReference type="EMBL" id="KAI3809584.1"/>
    </source>
</evidence>
<accession>A0ACB9INR7</accession>
<proteinExistence type="predicted"/>
<protein>
    <submittedName>
        <fullName evidence="1">Uncharacterized protein</fullName>
    </submittedName>
</protein>
<sequence length="302" mass="33137">MPSSKVSGLNTGSQSVSALKDVINQVKAKPHNGMQHRGVRKNKSFDFSRAVNGTAESSKPGPTMQNISFETCKVTPTRSPDGTVLDTCGDHRDAGKPGSNSVWEPQLLWSPPPVDTHNRFLVLDFQESFKYNKLVGDSLDSCMTDQTDPSVKDPDKCNKPPQENLVCQVNRDFIEGVRILPSSIVSPPKVPQQPSGQKVTSKTPRIEEVEGKDYGISDAHKLAISSRLCGPTQAVRAVDMDNWEQGEQEFFEDQVKAMGLDYDYCVEDVESDEENGTAQFFAAQMKVGMPKVPLPTSSQSSQ</sequence>
<gene>
    <name evidence="1" type="ORF">L1987_19179</name>
</gene>
<reference evidence="1 2" key="2">
    <citation type="journal article" date="2022" name="Mol. Ecol. Resour.">
        <title>The genomes of chicory, endive, great burdock and yacon provide insights into Asteraceae paleo-polyploidization history and plant inulin production.</title>
        <authorList>
            <person name="Fan W."/>
            <person name="Wang S."/>
            <person name="Wang H."/>
            <person name="Wang A."/>
            <person name="Jiang F."/>
            <person name="Liu H."/>
            <person name="Zhao H."/>
            <person name="Xu D."/>
            <person name="Zhang Y."/>
        </authorList>
    </citation>
    <scope>NUCLEOTIDE SEQUENCE [LARGE SCALE GENOMIC DNA]</scope>
    <source>
        <strain evidence="2">cv. Yunnan</strain>
        <tissue evidence="1">Leaves</tissue>
    </source>
</reference>
<name>A0ACB9INR7_9ASTR</name>
<dbReference type="EMBL" id="CM042024">
    <property type="protein sequence ID" value="KAI3809584.1"/>
    <property type="molecule type" value="Genomic_DNA"/>
</dbReference>
<dbReference type="Proteomes" id="UP001056120">
    <property type="component" value="Linkage Group LG07"/>
</dbReference>
<keyword evidence="2" id="KW-1185">Reference proteome</keyword>
<comment type="caution">
    <text evidence="1">The sequence shown here is derived from an EMBL/GenBank/DDBJ whole genome shotgun (WGS) entry which is preliminary data.</text>
</comment>
<organism evidence="1 2">
    <name type="scientific">Smallanthus sonchifolius</name>
    <dbReference type="NCBI Taxonomy" id="185202"/>
    <lineage>
        <taxon>Eukaryota</taxon>
        <taxon>Viridiplantae</taxon>
        <taxon>Streptophyta</taxon>
        <taxon>Embryophyta</taxon>
        <taxon>Tracheophyta</taxon>
        <taxon>Spermatophyta</taxon>
        <taxon>Magnoliopsida</taxon>
        <taxon>eudicotyledons</taxon>
        <taxon>Gunneridae</taxon>
        <taxon>Pentapetalae</taxon>
        <taxon>asterids</taxon>
        <taxon>campanulids</taxon>
        <taxon>Asterales</taxon>
        <taxon>Asteraceae</taxon>
        <taxon>Asteroideae</taxon>
        <taxon>Heliantheae alliance</taxon>
        <taxon>Millerieae</taxon>
        <taxon>Smallanthus</taxon>
    </lineage>
</organism>